<dbReference type="Pfam" id="PF00400">
    <property type="entry name" value="WD40"/>
    <property type="match status" value="5"/>
</dbReference>
<feature type="repeat" description="WD" evidence="8">
    <location>
        <begin position="844"/>
        <end position="885"/>
    </location>
</feature>
<comment type="subcellular location">
    <subcellularLocation>
        <location evidence="1">Nucleus</location>
    </subcellularLocation>
</comment>
<comment type="similarity">
    <text evidence="2">Belongs to the WD repeat TAF5 family.</text>
</comment>
<dbReference type="InterPro" id="IPR037264">
    <property type="entry name" value="TFIID_NTD2_sf"/>
</dbReference>
<dbReference type="Gene3D" id="1.25.40.500">
    <property type="entry name" value="TFIID subunit TAF5, NTD2 domain"/>
    <property type="match status" value="1"/>
</dbReference>
<feature type="repeat" description="WD" evidence="8">
    <location>
        <begin position="718"/>
        <end position="749"/>
    </location>
</feature>
<keyword evidence="5" id="KW-0805">Transcription regulation</keyword>
<dbReference type="Pfam" id="PF04494">
    <property type="entry name" value="TFIID_NTD2"/>
    <property type="match status" value="1"/>
</dbReference>
<feature type="compositionally biased region" description="Basic and acidic residues" evidence="9">
    <location>
        <begin position="359"/>
        <end position="371"/>
    </location>
</feature>
<dbReference type="InterPro" id="IPR036322">
    <property type="entry name" value="WD40_repeat_dom_sf"/>
</dbReference>
<evidence type="ECO:0000256" key="2">
    <source>
        <dbReference type="ARBA" id="ARBA00009435"/>
    </source>
</evidence>
<keyword evidence="3 8" id="KW-0853">WD repeat</keyword>
<dbReference type="CDD" id="cd00200">
    <property type="entry name" value="WD40"/>
    <property type="match status" value="1"/>
</dbReference>
<evidence type="ECO:0000256" key="3">
    <source>
        <dbReference type="ARBA" id="ARBA00022574"/>
    </source>
</evidence>
<dbReference type="SUPFAM" id="SSF160897">
    <property type="entry name" value="Taf5 N-terminal domain-like"/>
    <property type="match status" value="1"/>
</dbReference>
<organism evidence="11 12">
    <name type="scientific">Drosophila kikkawai</name>
    <name type="common">Fruit fly</name>
    <dbReference type="NCBI Taxonomy" id="30033"/>
    <lineage>
        <taxon>Eukaryota</taxon>
        <taxon>Metazoa</taxon>
        <taxon>Ecdysozoa</taxon>
        <taxon>Arthropoda</taxon>
        <taxon>Hexapoda</taxon>
        <taxon>Insecta</taxon>
        <taxon>Pterygota</taxon>
        <taxon>Neoptera</taxon>
        <taxon>Endopterygota</taxon>
        <taxon>Diptera</taxon>
        <taxon>Brachycera</taxon>
        <taxon>Muscomorpha</taxon>
        <taxon>Ephydroidea</taxon>
        <taxon>Drosophilidae</taxon>
        <taxon>Drosophila</taxon>
        <taxon>Sophophora</taxon>
    </lineage>
</organism>
<keyword evidence="4" id="KW-0677">Repeat</keyword>
<evidence type="ECO:0000256" key="8">
    <source>
        <dbReference type="PROSITE-ProRule" id="PRU00221"/>
    </source>
</evidence>
<evidence type="ECO:0000259" key="10">
    <source>
        <dbReference type="Pfam" id="PF04494"/>
    </source>
</evidence>
<feature type="compositionally biased region" description="Low complexity" evidence="9">
    <location>
        <begin position="206"/>
        <end position="216"/>
    </location>
</feature>
<gene>
    <name evidence="12" type="primary">can</name>
</gene>
<dbReference type="PROSITE" id="PS50294">
    <property type="entry name" value="WD_REPEATS_REGION"/>
    <property type="match status" value="5"/>
</dbReference>
<name>A0ABM4GGJ2_DROKI</name>
<feature type="region of interest" description="Disordered" evidence="9">
    <location>
        <begin position="359"/>
        <end position="384"/>
    </location>
</feature>
<accession>A0ABM4GGJ2</accession>
<dbReference type="InterPro" id="IPR015943">
    <property type="entry name" value="WD40/YVTN_repeat-like_dom_sf"/>
</dbReference>
<dbReference type="PROSITE" id="PS50082">
    <property type="entry name" value="WD_REPEATS_2"/>
    <property type="match status" value="5"/>
</dbReference>
<evidence type="ECO:0000256" key="7">
    <source>
        <dbReference type="ARBA" id="ARBA00023242"/>
    </source>
</evidence>
<sequence>MGTLIVVVICSPGNWSCQISTQKKGMYKLSKVTRAKQIKHAKQIFNRQPVVSPIAPIEGNNIGPSLDVIFDSYEDPDRKYIQNVLTTLNEDVETISSDSDNSEIVAETINGRLVDYNNIERKPFCKTYEDPPNGANQQSPKSERSFKEEWDSETERNNAAESPRPTHERIFPESPEPDIKRSQAAESPKSSSSESSKNRDSKDSSSDSFDFPSTSENSSDDELDNAEQHESYNFYHPMPISVGPLPSMPLYDMDFNLVEDVPEVVPIKIKEEVLSEGECESKPLEDKAQLSESESESIDSLAEFMPNSEANSVYPEVFYPSEGKKKFKYWEDTAKRPIDKGEIPEEELQAILKEEEKLRKNEKSSYDSRSEDSDEGEDSGREDAKRNGLDFYEDIVQFQIGSTTSSRLLVVKDESVFLEYEECIKQLQQLIQLAPSIHKYEIYLLLYPLIALTYLQMMASDNFPRARVFLNRFTSQLDDSFTPRFTKLLSICRPAEVPHRARKLLAGFEKLEMHMSAGAYTQFVEHMEGWTKAQQDKVLTHFLVRRYSEMDEPKQRFAPGQPLLEVIFWAAPEPLHKTDYTSRPLLRARRRKKGSLPDRNIHLPPTGKIYTPTPKRMDLLRRKTDEQYRKKLDRNNLPSAYVYTAPNCDEVVTCATFSEGVGMLAVGTVSSSIHIFSLKSSKLVQLKPAHWLKALDTGMAGIDKGMLDPTKKYSRRTLRGHQGAVYRLSFNPEDRYLLSCSEDCSMRLWCLMSWNCVVIYPGHLSPVCCVIYAPLGYYFATASDDCTARVWVQDNKRAVRILKGHLAELEVCLFHPNRHYLATGSADATVRLWDIPKGAQVRLFAGHRGRVTALAFSACGRHLVSGGDDSLIMIWDITNEKLVHFLSHHKSAINTIQFCLDSNLLLAGGQDCQLTIWDFKKILHHTKSTRSRKHAEIPQAKDFLIKSFYTRNAAFYTIRFTRRNLLLAFCVAAREPERHLQMARERQENEERRREDLGEWMEFLDLIKMKAVMSG</sequence>
<evidence type="ECO:0000313" key="12">
    <source>
        <dbReference type="RefSeq" id="XP_070141836.1"/>
    </source>
</evidence>
<dbReference type="InterPro" id="IPR007582">
    <property type="entry name" value="TFIID_NTD2"/>
</dbReference>
<keyword evidence="11" id="KW-1185">Reference proteome</keyword>
<feature type="repeat" description="WD" evidence="8">
    <location>
        <begin position="760"/>
        <end position="791"/>
    </location>
</feature>
<feature type="compositionally biased region" description="Basic and acidic residues" evidence="9">
    <location>
        <begin position="275"/>
        <end position="289"/>
    </location>
</feature>
<feature type="domain" description="TFIID subunit TAF5 NTD2" evidence="10">
    <location>
        <begin position="419"/>
        <end position="533"/>
    </location>
</feature>
<evidence type="ECO:0000256" key="5">
    <source>
        <dbReference type="ARBA" id="ARBA00023015"/>
    </source>
</evidence>
<dbReference type="RefSeq" id="XP_070141836.1">
    <property type="nucleotide sequence ID" value="XM_070285735.1"/>
</dbReference>
<keyword evidence="6" id="KW-0804">Transcription</keyword>
<dbReference type="PANTHER" id="PTHR19879">
    <property type="entry name" value="TRANSCRIPTION INITIATION FACTOR TFIID"/>
    <property type="match status" value="1"/>
</dbReference>
<dbReference type="SUPFAM" id="SSF50978">
    <property type="entry name" value="WD40 repeat-like"/>
    <property type="match status" value="1"/>
</dbReference>
<evidence type="ECO:0000313" key="11">
    <source>
        <dbReference type="Proteomes" id="UP001652661"/>
    </source>
</evidence>
<feature type="compositionally biased region" description="Basic and acidic residues" evidence="9">
    <location>
        <begin position="196"/>
        <end position="205"/>
    </location>
</feature>
<evidence type="ECO:0000256" key="1">
    <source>
        <dbReference type="ARBA" id="ARBA00004123"/>
    </source>
</evidence>
<feature type="region of interest" description="Disordered" evidence="9">
    <location>
        <begin position="275"/>
        <end position="299"/>
    </location>
</feature>
<dbReference type="Gene3D" id="2.130.10.10">
    <property type="entry name" value="YVTN repeat-like/Quinoprotein amine dehydrogenase"/>
    <property type="match status" value="2"/>
</dbReference>
<dbReference type="SMART" id="SM00320">
    <property type="entry name" value="WD40"/>
    <property type="match status" value="6"/>
</dbReference>
<feature type="repeat" description="WD" evidence="8">
    <location>
        <begin position="886"/>
        <end position="920"/>
    </location>
</feature>
<dbReference type="PROSITE" id="PS00678">
    <property type="entry name" value="WD_REPEATS_1"/>
    <property type="match status" value="3"/>
</dbReference>
<evidence type="ECO:0000256" key="9">
    <source>
        <dbReference type="SAM" id="MobiDB-lite"/>
    </source>
</evidence>
<keyword evidence="7" id="KW-0539">Nucleus</keyword>
<dbReference type="PRINTS" id="PR00320">
    <property type="entry name" value="GPROTEINBRPT"/>
</dbReference>
<feature type="compositionally biased region" description="Basic and acidic residues" evidence="9">
    <location>
        <begin position="141"/>
        <end position="183"/>
    </location>
</feature>
<evidence type="ECO:0000256" key="6">
    <source>
        <dbReference type="ARBA" id="ARBA00023163"/>
    </source>
</evidence>
<dbReference type="PANTHER" id="PTHR19879:SF1">
    <property type="entry name" value="CANNONBALL-RELATED"/>
    <property type="match status" value="1"/>
</dbReference>
<dbReference type="InterPro" id="IPR019775">
    <property type="entry name" value="WD40_repeat_CS"/>
</dbReference>
<feature type="region of interest" description="Disordered" evidence="9">
    <location>
        <begin position="125"/>
        <end position="239"/>
    </location>
</feature>
<feature type="repeat" description="WD" evidence="8">
    <location>
        <begin position="802"/>
        <end position="843"/>
    </location>
</feature>
<evidence type="ECO:0000256" key="4">
    <source>
        <dbReference type="ARBA" id="ARBA00022737"/>
    </source>
</evidence>
<dbReference type="CDD" id="cd08044">
    <property type="entry name" value="TAF5_NTD2"/>
    <property type="match status" value="1"/>
</dbReference>
<dbReference type="InterPro" id="IPR020472">
    <property type="entry name" value="WD40_PAC1"/>
</dbReference>
<dbReference type="GeneID" id="108071562"/>
<feature type="compositionally biased region" description="Low complexity" evidence="9">
    <location>
        <begin position="186"/>
        <end position="195"/>
    </location>
</feature>
<proteinExistence type="inferred from homology"/>
<reference evidence="12" key="1">
    <citation type="submission" date="2025-08" db="UniProtKB">
        <authorList>
            <consortium name="RefSeq"/>
        </authorList>
    </citation>
    <scope>IDENTIFICATION</scope>
    <source>
        <strain evidence="12">14028-0561.14</strain>
        <tissue evidence="12">Whole fly</tissue>
    </source>
</reference>
<dbReference type="Proteomes" id="UP001652661">
    <property type="component" value="Chromosome 3L"/>
</dbReference>
<dbReference type="InterPro" id="IPR001680">
    <property type="entry name" value="WD40_rpt"/>
</dbReference>
<protein>
    <submittedName>
        <fullName evidence="12">Transcription initiation factor TFIID subunit 5</fullName>
    </submittedName>
</protein>